<dbReference type="GO" id="GO:0006065">
    <property type="term" value="P:UDP-glucuronate biosynthetic process"/>
    <property type="evidence" value="ECO:0007669"/>
    <property type="project" value="UniProtKB-UniPathway"/>
</dbReference>
<evidence type="ECO:0000256" key="6">
    <source>
        <dbReference type="ARBA" id="ARBA00023027"/>
    </source>
</evidence>
<dbReference type="Gene3D" id="1.20.5.100">
    <property type="entry name" value="Cytochrome c1, transmembrane anchor, C-terminal"/>
    <property type="match status" value="1"/>
</dbReference>
<feature type="binding site" evidence="11">
    <location>
        <position position="86"/>
    </location>
    <ligand>
        <name>NAD(+)</name>
        <dbReference type="ChEBI" id="CHEBI:57540"/>
    </ligand>
</feature>
<dbReference type="SUPFAM" id="SSF51735">
    <property type="entry name" value="NAD(P)-binding Rossmann-fold domains"/>
    <property type="match status" value="1"/>
</dbReference>
<evidence type="ECO:0000256" key="1">
    <source>
        <dbReference type="ARBA" id="ARBA00004701"/>
    </source>
</evidence>
<feature type="active site" description="Nucleophile" evidence="9">
    <location>
        <position position="263"/>
    </location>
</feature>
<dbReference type="InterPro" id="IPR008927">
    <property type="entry name" value="6-PGluconate_DH-like_C_sf"/>
</dbReference>
<dbReference type="InterPro" id="IPR017476">
    <property type="entry name" value="UDP-Glc/GDP-Man"/>
</dbReference>
<feature type="binding site" evidence="10">
    <location>
        <position position="323"/>
    </location>
    <ligand>
        <name>substrate</name>
    </ligand>
</feature>
<dbReference type="InterPro" id="IPR014026">
    <property type="entry name" value="UDP-Glc/GDP-Man_DH_dimer"/>
</dbReference>
<dbReference type="PANTHER" id="PTHR43750:SF3">
    <property type="entry name" value="UDP-GLUCOSE 6-DEHYDROGENASE TUAD"/>
    <property type="match status" value="1"/>
</dbReference>
<evidence type="ECO:0000256" key="11">
    <source>
        <dbReference type="PIRSR" id="PIRSR500134-3"/>
    </source>
</evidence>
<evidence type="ECO:0000256" key="3">
    <source>
        <dbReference type="ARBA" id="ARBA00012954"/>
    </source>
</evidence>
<feature type="domain" description="UDP-glucose/GDP-mannose dehydrogenase C-terminal" evidence="12">
    <location>
        <begin position="316"/>
        <end position="417"/>
    </location>
</feature>
<keyword evidence="14" id="KW-1185">Reference proteome</keyword>
<feature type="binding site" evidence="10">
    <location>
        <position position="207"/>
    </location>
    <ligand>
        <name>substrate</name>
    </ligand>
</feature>
<dbReference type="EMBL" id="JABUMX010000002">
    <property type="protein sequence ID" value="NTS31818.1"/>
    <property type="molecule type" value="Genomic_DNA"/>
</dbReference>
<dbReference type="NCBIfam" id="TIGR03026">
    <property type="entry name" value="NDP-sugDHase"/>
    <property type="match status" value="1"/>
</dbReference>
<dbReference type="InterPro" id="IPR036291">
    <property type="entry name" value="NAD(P)-bd_dom_sf"/>
</dbReference>
<comment type="similarity">
    <text evidence="2 8">Belongs to the UDP-glucose/GDP-mannose dehydrogenase family.</text>
</comment>
<feature type="binding site" evidence="11">
    <location>
        <position position="266"/>
    </location>
    <ligand>
        <name>NAD(+)</name>
        <dbReference type="ChEBI" id="CHEBI:57540"/>
    </ligand>
</feature>
<organism evidence="13 14">
    <name type="scientific">Phyllobacterium pellucidum</name>
    <dbReference type="NCBI Taxonomy" id="2740464"/>
    <lineage>
        <taxon>Bacteria</taxon>
        <taxon>Pseudomonadati</taxon>
        <taxon>Pseudomonadota</taxon>
        <taxon>Alphaproteobacteria</taxon>
        <taxon>Hyphomicrobiales</taxon>
        <taxon>Phyllobacteriaceae</taxon>
        <taxon>Phyllobacterium</taxon>
    </lineage>
</organism>
<dbReference type="PIRSF" id="PIRSF500134">
    <property type="entry name" value="UDPglc_DH_bac"/>
    <property type="match status" value="1"/>
</dbReference>
<dbReference type="InterPro" id="IPR001732">
    <property type="entry name" value="UDP-Glc/GDP-Man_DH_N"/>
</dbReference>
<gene>
    <name evidence="13" type="ORF">HQ945_11185</name>
</gene>
<evidence type="ECO:0000256" key="7">
    <source>
        <dbReference type="ARBA" id="ARBA00047473"/>
    </source>
</evidence>
<evidence type="ECO:0000256" key="2">
    <source>
        <dbReference type="ARBA" id="ARBA00006601"/>
    </source>
</evidence>
<feature type="binding site" evidence="10">
    <location>
        <position position="260"/>
    </location>
    <ligand>
        <name>substrate</name>
    </ligand>
</feature>
<evidence type="ECO:0000313" key="13">
    <source>
        <dbReference type="EMBL" id="NTS31818.1"/>
    </source>
</evidence>
<comment type="catalytic activity">
    <reaction evidence="7 8">
        <text>UDP-alpha-D-glucose + 2 NAD(+) + H2O = UDP-alpha-D-glucuronate + 2 NADH + 3 H(+)</text>
        <dbReference type="Rhea" id="RHEA:23596"/>
        <dbReference type="ChEBI" id="CHEBI:15377"/>
        <dbReference type="ChEBI" id="CHEBI:15378"/>
        <dbReference type="ChEBI" id="CHEBI:57540"/>
        <dbReference type="ChEBI" id="CHEBI:57945"/>
        <dbReference type="ChEBI" id="CHEBI:58052"/>
        <dbReference type="ChEBI" id="CHEBI:58885"/>
        <dbReference type="EC" id="1.1.1.22"/>
    </reaction>
</comment>
<keyword evidence="6 8" id="KW-0520">NAD</keyword>
<dbReference type="PANTHER" id="PTHR43750">
    <property type="entry name" value="UDP-GLUCOSE 6-DEHYDROGENASE TUAD"/>
    <property type="match status" value="1"/>
</dbReference>
<evidence type="ECO:0000256" key="8">
    <source>
        <dbReference type="PIRNR" id="PIRNR000124"/>
    </source>
</evidence>
<name>A0A849VPD0_9HYPH</name>
<feature type="binding site" evidence="11">
    <location>
        <position position="330"/>
    </location>
    <ligand>
        <name>NAD(+)</name>
        <dbReference type="ChEBI" id="CHEBI:57540"/>
    </ligand>
</feature>
<dbReference type="Pfam" id="PF03720">
    <property type="entry name" value="UDPG_MGDP_dh_C"/>
    <property type="match status" value="1"/>
</dbReference>
<dbReference type="AlphaFoldDB" id="A0A849VPD0"/>
<reference evidence="13 14" key="1">
    <citation type="submission" date="2020-05" db="EMBL/GenBank/DDBJ databases">
        <authorList>
            <person name="Kim M.K."/>
        </authorList>
    </citation>
    <scope>NUCLEOTIDE SEQUENCE [LARGE SCALE GENOMIC DNA]</scope>
    <source>
        <strain evidence="13 14">BT25</strain>
    </source>
</reference>
<dbReference type="SUPFAM" id="SSF52413">
    <property type="entry name" value="UDP-glucose/GDP-mannose dehydrogenase C-terminal domain"/>
    <property type="match status" value="1"/>
</dbReference>
<feature type="binding site" evidence="11">
    <location>
        <position position="30"/>
    </location>
    <ligand>
        <name>NAD(+)</name>
        <dbReference type="ChEBI" id="CHEBI:57540"/>
    </ligand>
</feature>
<dbReference type="InterPro" id="IPR014027">
    <property type="entry name" value="UDP-Glc/GDP-Man_DH_C"/>
</dbReference>
<dbReference type="Gene3D" id="3.40.50.720">
    <property type="entry name" value="NAD(P)-binding Rossmann-like Domain"/>
    <property type="match status" value="2"/>
</dbReference>
<dbReference type="GO" id="GO:0051287">
    <property type="term" value="F:NAD binding"/>
    <property type="evidence" value="ECO:0007669"/>
    <property type="project" value="InterPro"/>
</dbReference>
<dbReference type="EC" id="1.1.1.22" evidence="3 8"/>
<evidence type="ECO:0000259" key="12">
    <source>
        <dbReference type="SMART" id="SM00984"/>
    </source>
</evidence>
<dbReference type="InterPro" id="IPR036220">
    <property type="entry name" value="UDP-Glc/GDP-Man_DH_C_sf"/>
</dbReference>
<dbReference type="UniPathway" id="UPA00038">
    <property type="reaction ID" value="UER00491"/>
</dbReference>
<feature type="binding site" evidence="11">
    <location>
        <position position="155"/>
    </location>
    <ligand>
        <name>NAD(+)</name>
        <dbReference type="ChEBI" id="CHEBI:57540"/>
    </ligand>
</feature>
<dbReference type="Pfam" id="PF00984">
    <property type="entry name" value="UDPG_MGDP_dh"/>
    <property type="match status" value="1"/>
</dbReference>
<sequence length="439" mass="47316">MKIAMIGTGYVGLVSGVCFAEFGFQVTCVDKNPAIIERLQAGEVTIFEPGLDDLLDRNAKDGRLVFTTDLATTVADADVIFIAVGTPSRRGDGEADLQYIHAAADEIAAAMKPDAVIVIKSTVVVGTNADVRARIAKARPGVAFSMVSNPEFLREGSAVEDFLRPDRVVVGVHDEAGAIAMRRVYRPLYLRETPMIVTTLENAEIIKYAANAFLAMKVTFINEVADLCEKAGGNVQDVARAIGMDNRIGSKFLHAGPGFGGSCFPKDTRAYAATGRKLDAPQTLIEQVVSINEQRKRSMAERVIEAAQKHGVKSVAVLGIAFKPNTDDIRESPALDIIPLLQKAGLTVRAHDPEARTAAEQVLSGVNWCKSAYEAVEGAGITLLLTEWNVYRALDLKRVASLMDGNILFDLRNVYSGQDLDGTGLEYHSVGRPLIGRPS</sequence>
<dbReference type="InterPro" id="IPR028357">
    <property type="entry name" value="UDPglc_DH_bac"/>
</dbReference>
<dbReference type="SUPFAM" id="SSF48179">
    <property type="entry name" value="6-phosphogluconate dehydrogenase C-terminal domain-like"/>
    <property type="match status" value="1"/>
</dbReference>
<dbReference type="RefSeq" id="WP_027231943.1">
    <property type="nucleotide sequence ID" value="NZ_JABUMX010000002.1"/>
</dbReference>
<evidence type="ECO:0000256" key="9">
    <source>
        <dbReference type="PIRSR" id="PIRSR500134-1"/>
    </source>
</evidence>
<comment type="pathway">
    <text evidence="1">Nucleotide-sugar biosynthesis; UDP-alpha-D-glucuronate biosynthesis; UDP-alpha-D-glucuronate from UDP-alpha-D-glucose: step 1/1.</text>
</comment>
<dbReference type="Pfam" id="PF03721">
    <property type="entry name" value="UDPG_MGDP_dh_N"/>
    <property type="match status" value="1"/>
</dbReference>
<dbReference type="GO" id="GO:0003979">
    <property type="term" value="F:UDP-glucose 6-dehydrogenase activity"/>
    <property type="evidence" value="ECO:0007669"/>
    <property type="project" value="UniProtKB-EC"/>
</dbReference>
<proteinExistence type="inferred from homology"/>
<evidence type="ECO:0000256" key="5">
    <source>
        <dbReference type="ARBA" id="ARBA00023002"/>
    </source>
</evidence>
<keyword evidence="5 8" id="KW-0560">Oxidoreductase</keyword>
<accession>A0A849VPD0</accession>
<feature type="binding site" evidence="10">
    <location>
        <begin position="152"/>
        <end position="155"/>
    </location>
    <ligand>
        <name>substrate</name>
    </ligand>
</feature>
<dbReference type="GO" id="GO:0000271">
    <property type="term" value="P:polysaccharide biosynthetic process"/>
    <property type="evidence" value="ECO:0007669"/>
    <property type="project" value="InterPro"/>
</dbReference>
<feature type="binding site" evidence="11">
    <location>
        <position position="122"/>
    </location>
    <ligand>
        <name>NAD(+)</name>
        <dbReference type="ChEBI" id="CHEBI:57540"/>
    </ligand>
</feature>
<dbReference type="PIRSF" id="PIRSF000124">
    <property type="entry name" value="UDPglc_GDPman_dh"/>
    <property type="match status" value="1"/>
</dbReference>
<dbReference type="Proteomes" id="UP000550508">
    <property type="component" value="Unassembled WGS sequence"/>
</dbReference>
<evidence type="ECO:0000313" key="14">
    <source>
        <dbReference type="Proteomes" id="UP000550508"/>
    </source>
</evidence>
<evidence type="ECO:0000256" key="4">
    <source>
        <dbReference type="ARBA" id="ARBA00015132"/>
    </source>
</evidence>
<feature type="binding site" evidence="10">
    <location>
        <begin position="252"/>
        <end position="256"/>
    </location>
    <ligand>
        <name>substrate</name>
    </ligand>
</feature>
<evidence type="ECO:0000256" key="10">
    <source>
        <dbReference type="PIRSR" id="PIRSR500134-2"/>
    </source>
</evidence>
<dbReference type="SMART" id="SM00984">
    <property type="entry name" value="UDPG_MGDP_dh_C"/>
    <property type="match status" value="1"/>
</dbReference>
<protein>
    <recommendedName>
        <fullName evidence="4 8">UDP-glucose 6-dehydrogenase</fullName>
        <ecNumber evidence="3 8">1.1.1.22</ecNumber>
    </recommendedName>
</protein>
<comment type="caution">
    <text evidence="13">The sequence shown here is derived from an EMBL/GenBank/DDBJ whole genome shotgun (WGS) entry which is preliminary data.</text>
</comment>